<evidence type="ECO:0000313" key="2">
    <source>
        <dbReference type="EMBL" id="MDO7858555.1"/>
    </source>
</evidence>
<gene>
    <name evidence="1" type="ORF">P7V44_16885</name>
    <name evidence="2" type="ORF">Q5E86_19880</name>
</gene>
<dbReference type="RefSeq" id="WP_166686999.1">
    <property type="nucleotide sequence ID" value="NZ_JARRYG010000020.1"/>
</dbReference>
<dbReference type="AlphaFoldDB" id="A0AA42K3E5"/>
<evidence type="ECO:0000313" key="4">
    <source>
        <dbReference type="Proteomes" id="UP001176478"/>
    </source>
</evidence>
<dbReference type="GO" id="GO:0009289">
    <property type="term" value="C:pilus"/>
    <property type="evidence" value="ECO:0007669"/>
    <property type="project" value="InterPro"/>
</dbReference>
<protein>
    <recommendedName>
        <fullName evidence="5">PixG protein</fullName>
    </recommendedName>
</protein>
<evidence type="ECO:0000313" key="1">
    <source>
        <dbReference type="EMBL" id="MDG4697910.1"/>
    </source>
</evidence>
<dbReference type="Gene3D" id="2.60.40.1370">
    <property type="entry name" value="Bacterial adhesin receptor binding domain"/>
    <property type="match status" value="1"/>
</dbReference>
<dbReference type="GO" id="GO:0007155">
    <property type="term" value="P:cell adhesion"/>
    <property type="evidence" value="ECO:0007669"/>
    <property type="project" value="InterPro"/>
</dbReference>
<dbReference type="InterPro" id="IPR038420">
    <property type="entry name" value="PapG_carbohydrate-bd_sf"/>
</dbReference>
<reference evidence="2" key="2">
    <citation type="submission" date="2023-07" db="EMBL/GenBank/DDBJ databases">
        <authorList>
            <person name="Yang W."/>
            <person name="Chen J."/>
            <person name="Ji P."/>
            <person name="Hu F."/>
        </authorList>
    </citation>
    <scope>NUCLEOTIDE SEQUENCE</scope>
    <source>
        <strain evidence="2">CRE-138-0111</strain>
    </source>
</reference>
<dbReference type="InterPro" id="IPR036937">
    <property type="entry name" value="Adhesion_dom_fimbrial_sf"/>
</dbReference>
<organism evidence="1 3">
    <name type="scientific">Providencia huashanensis</name>
    <dbReference type="NCBI Taxonomy" id="3037798"/>
    <lineage>
        <taxon>Bacteria</taxon>
        <taxon>Pseudomonadati</taxon>
        <taxon>Pseudomonadota</taxon>
        <taxon>Gammaproteobacteria</taxon>
        <taxon>Enterobacterales</taxon>
        <taxon>Morganellaceae</taxon>
        <taxon>Providencia</taxon>
    </lineage>
</organism>
<evidence type="ECO:0008006" key="5">
    <source>
        <dbReference type="Google" id="ProtNLM"/>
    </source>
</evidence>
<reference evidence="1" key="1">
    <citation type="submission" date="2023-03" db="EMBL/GenBank/DDBJ databases">
        <title>a new species belonging to Providencia genus.</title>
        <authorList>
            <person name="Yang W."/>
            <person name="Hu F."/>
            <person name="Shen S."/>
            <person name="Ding L."/>
            <person name="Yin D."/>
        </authorList>
    </citation>
    <scope>NUCLEOTIDE SEQUENCE</scope>
    <source>
        <strain evidence="1">CRE-3FA-0001</strain>
    </source>
</reference>
<evidence type="ECO:0000313" key="3">
    <source>
        <dbReference type="Proteomes" id="UP001156701"/>
    </source>
</evidence>
<reference evidence="2" key="3">
    <citation type="journal article" date="2024" name="Int. J. Antimicrob. Agents">
        <title>Identification of a novel Providencia species showing multi-drug-resistant in three patients with hospital-acquired infection.</title>
        <authorList>
            <person name="Yang W."/>
            <person name="Chen J."/>
            <person name="Yang F."/>
            <person name="Ji P."/>
            <person name="Shen S."/>
            <person name="Yin D."/>
            <person name="Hu F."/>
        </authorList>
    </citation>
    <scope>NUCLEOTIDE SEQUENCE</scope>
    <source>
        <strain evidence="2">CRE-138-0111</strain>
    </source>
</reference>
<accession>A0AA42K3E5</accession>
<comment type="caution">
    <text evidence="1">The sequence shown here is derived from an EMBL/GenBank/DDBJ whole genome shotgun (WGS) entry which is preliminary data.</text>
</comment>
<dbReference type="EMBL" id="JAUQTG010000015">
    <property type="protein sequence ID" value="MDO7858555.1"/>
    <property type="molecule type" value="Genomic_DNA"/>
</dbReference>
<dbReference type="Gene3D" id="2.60.40.1090">
    <property type="entry name" value="Fimbrial-type adhesion domain"/>
    <property type="match status" value="1"/>
</dbReference>
<dbReference type="EMBL" id="JARRYG010000020">
    <property type="protein sequence ID" value="MDG4697910.1"/>
    <property type="molecule type" value="Genomic_DNA"/>
</dbReference>
<dbReference type="Proteomes" id="UP001176478">
    <property type="component" value="Unassembled WGS sequence"/>
</dbReference>
<keyword evidence="4" id="KW-1185">Reference proteome</keyword>
<dbReference type="Proteomes" id="UP001156701">
    <property type="component" value="Unassembled WGS sequence"/>
</dbReference>
<sequence length="337" mass="37358">MILKPHFFILILLNILFFPVTSIAGDYRHFIWTMTSPVKTNDMLINYNDMTTSASSIMSGGLNGLYNARSVYTRCKGTNDKLSATQEKTAWLIMQNRVYVNNVPISLNIDPYNSWTYPAQSQISGYISKINQITVKTDVGGCWTLGSMIPVDFHWRSARITATLSQGNLAPGIYRVPVAYYYAFEENKFTTPEEKGPSADVPNLIVGGLGRRDSFTLIIDVKSKCDFNSNQLQLTHDITLGDESSYKSNVTNYSISCSASTPVKMELIGTNKPTGKSANFTKCGEGDCELQFSDGKTISEEKVTGKKDYLINSTFHPDDKTKTGSFQGAGILRVTIQ</sequence>
<proteinExistence type="predicted"/>
<name>A0AA42K3E5_9GAMM</name>